<feature type="compositionally biased region" description="Polar residues" evidence="1">
    <location>
        <begin position="39"/>
        <end position="51"/>
    </location>
</feature>
<organism evidence="2 3">
    <name type="scientific">Klebsiella pneumoniae</name>
    <dbReference type="NCBI Taxonomy" id="573"/>
    <lineage>
        <taxon>Bacteria</taxon>
        <taxon>Pseudomonadati</taxon>
        <taxon>Pseudomonadota</taxon>
        <taxon>Gammaproteobacteria</taxon>
        <taxon>Enterobacterales</taxon>
        <taxon>Enterobacteriaceae</taxon>
        <taxon>Klebsiella/Raoultella group</taxon>
        <taxon>Klebsiella</taxon>
        <taxon>Klebsiella pneumoniae complex</taxon>
    </lineage>
</organism>
<protein>
    <submittedName>
        <fullName evidence="2">Uncharacterized protein</fullName>
    </submittedName>
</protein>
<evidence type="ECO:0000256" key="1">
    <source>
        <dbReference type="SAM" id="MobiDB-lite"/>
    </source>
</evidence>
<gene>
    <name evidence="2" type="ORF">NCTC9617_06177</name>
</gene>
<accession>A0A378FW44</accession>
<feature type="compositionally biased region" description="Basic and acidic residues" evidence="1">
    <location>
        <begin position="56"/>
        <end position="67"/>
    </location>
</feature>
<sequence length="67" mass="7758">MFVRLQLVTILHNYIDNRNHYLYHFRPITDEATPPSLPLVQTDTGRPATSTRKQREHAADRAASRQA</sequence>
<name>A0A378FW44_KLEPN</name>
<dbReference type="EMBL" id="UGNC01000005">
    <property type="protein sequence ID" value="STW49541.1"/>
    <property type="molecule type" value="Genomic_DNA"/>
</dbReference>
<evidence type="ECO:0000313" key="2">
    <source>
        <dbReference type="EMBL" id="STW49541.1"/>
    </source>
</evidence>
<dbReference type="Proteomes" id="UP000255167">
    <property type="component" value="Unassembled WGS sequence"/>
</dbReference>
<evidence type="ECO:0000313" key="3">
    <source>
        <dbReference type="Proteomes" id="UP000255167"/>
    </source>
</evidence>
<feature type="region of interest" description="Disordered" evidence="1">
    <location>
        <begin position="33"/>
        <end position="67"/>
    </location>
</feature>
<proteinExistence type="predicted"/>
<reference evidence="2 3" key="1">
    <citation type="submission" date="2018-06" db="EMBL/GenBank/DDBJ databases">
        <authorList>
            <consortium name="Pathogen Informatics"/>
            <person name="Doyle S."/>
        </authorList>
    </citation>
    <scope>NUCLEOTIDE SEQUENCE [LARGE SCALE GENOMIC DNA]</scope>
    <source>
        <strain evidence="2 3">NCTC9617</strain>
    </source>
</reference>
<dbReference type="AlphaFoldDB" id="A0A378FW44"/>